<dbReference type="GO" id="GO:0004735">
    <property type="term" value="F:pyrroline-5-carboxylate reductase activity"/>
    <property type="evidence" value="ECO:0007669"/>
    <property type="project" value="UniProtKB-EC"/>
</dbReference>
<comment type="similarity">
    <text evidence="1">Belongs to the pyrroline-5-carboxylate reductase family.</text>
</comment>
<evidence type="ECO:0000256" key="2">
    <source>
        <dbReference type="ARBA" id="ARBA00022857"/>
    </source>
</evidence>
<dbReference type="FunFam" id="1.10.3730.10:FF:000004">
    <property type="entry name" value="Pyrroline-5-carboxylate reductase"/>
    <property type="match status" value="1"/>
</dbReference>
<dbReference type="Gene3D" id="1.10.3730.10">
    <property type="entry name" value="ProC C-terminal domain-like"/>
    <property type="match status" value="1"/>
</dbReference>
<keyword evidence="2" id="KW-0521">NADP</keyword>
<dbReference type="GO" id="GO:0055129">
    <property type="term" value="P:L-proline biosynthetic process"/>
    <property type="evidence" value="ECO:0007669"/>
    <property type="project" value="TreeGrafter"/>
</dbReference>
<dbReference type="HAMAP" id="MF_01925">
    <property type="entry name" value="P5C_reductase"/>
    <property type="match status" value="1"/>
</dbReference>
<dbReference type="InterPro" id="IPR028939">
    <property type="entry name" value="P5C_Rdtase_cat_N"/>
</dbReference>
<dbReference type="InterPro" id="IPR036291">
    <property type="entry name" value="NAD(P)-bd_dom_sf"/>
</dbReference>
<dbReference type="AlphaFoldDB" id="A0A645B5J0"/>
<dbReference type="InterPro" id="IPR000304">
    <property type="entry name" value="Pyrroline-COOH_reductase"/>
</dbReference>
<gene>
    <name evidence="6" type="primary">proC_29</name>
    <name evidence="6" type="ORF">SDC9_107534</name>
</gene>
<dbReference type="PIRSF" id="PIRSF000193">
    <property type="entry name" value="Pyrrol-5-carb_rd"/>
    <property type="match status" value="1"/>
</dbReference>
<evidence type="ECO:0000259" key="4">
    <source>
        <dbReference type="Pfam" id="PF03807"/>
    </source>
</evidence>
<keyword evidence="3 6" id="KW-0560">Oxidoreductase</keyword>
<reference evidence="6" key="1">
    <citation type="submission" date="2019-08" db="EMBL/GenBank/DDBJ databases">
        <authorList>
            <person name="Kucharzyk K."/>
            <person name="Murdoch R.W."/>
            <person name="Higgins S."/>
            <person name="Loffler F."/>
        </authorList>
    </citation>
    <scope>NUCLEOTIDE SEQUENCE</scope>
</reference>
<name>A0A645B5J0_9ZZZZ</name>
<dbReference type="InterPro" id="IPR029036">
    <property type="entry name" value="P5CR_dimer"/>
</dbReference>
<evidence type="ECO:0000313" key="6">
    <source>
        <dbReference type="EMBL" id="MPM60682.1"/>
    </source>
</evidence>
<dbReference type="EMBL" id="VSSQ01017926">
    <property type="protein sequence ID" value="MPM60682.1"/>
    <property type="molecule type" value="Genomic_DNA"/>
</dbReference>
<sequence>MAIDTFFIKNMLELKFKYMKVAIIGAGNMGGAIARGMAQGSLIRPADITVSNPSEGKLRAIKEFNPQIKTTCNNQEAINEADLIILAVKPWFIKEVIEGLTLQTEKQIIASVAAGIPFAEYEQWIGEKATIFRIIPNTAISQMQSMTLLASHNASKEQEALLANIFNEMGVAMLIDEKQMGAATALTSCGIAYVLKYIQAAMQAGVEMGIYPKDAARMVAQSVKGAAELILTNESHPSVEIDKVTTPGGLTIKGINELEHGGFTSAIINAMKASLK</sequence>
<dbReference type="InterPro" id="IPR008927">
    <property type="entry name" value="6-PGluconate_DH-like_C_sf"/>
</dbReference>
<feature type="domain" description="Pyrroline-5-carboxylate reductase catalytic N-terminal" evidence="4">
    <location>
        <begin position="20"/>
        <end position="115"/>
    </location>
</feature>
<dbReference type="SUPFAM" id="SSF48179">
    <property type="entry name" value="6-phosphogluconate dehydrogenase C-terminal domain-like"/>
    <property type="match status" value="1"/>
</dbReference>
<dbReference type="PANTHER" id="PTHR11645:SF0">
    <property type="entry name" value="PYRROLINE-5-CARBOXYLATE REDUCTASE 3"/>
    <property type="match status" value="1"/>
</dbReference>
<comment type="caution">
    <text evidence="6">The sequence shown here is derived from an EMBL/GenBank/DDBJ whole genome shotgun (WGS) entry which is preliminary data.</text>
</comment>
<feature type="domain" description="Pyrroline-5-carboxylate reductase dimerisation" evidence="5">
    <location>
        <begin position="177"/>
        <end position="275"/>
    </location>
</feature>
<dbReference type="EC" id="1.5.1.2" evidence="6"/>
<evidence type="ECO:0000256" key="1">
    <source>
        <dbReference type="ARBA" id="ARBA00005525"/>
    </source>
</evidence>
<evidence type="ECO:0000256" key="3">
    <source>
        <dbReference type="ARBA" id="ARBA00023002"/>
    </source>
</evidence>
<dbReference type="PANTHER" id="PTHR11645">
    <property type="entry name" value="PYRROLINE-5-CARBOXYLATE REDUCTASE"/>
    <property type="match status" value="1"/>
</dbReference>
<organism evidence="6">
    <name type="scientific">bioreactor metagenome</name>
    <dbReference type="NCBI Taxonomy" id="1076179"/>
    <lineage>
        <taxon>unclassified sequences</taxon>
        <taxon>metagenomes</taxon>
        <taxon>ecological metagenomes</taxon>
    </lineage>
</organism>
<protein>
    <submittedName>
        <fullName evidence="6">Pyrroline-5-carboxylate reductase</fullName>
        <ecNumber evidence="6">1.5.1.2</ecNumber>
    </submittedName>
</protein>
<dbReference type="NCBIfam" id="TIGR00112">
    <property type="entry name" value="proC"/>
    <property type="match status" value="1"/>
</dbReference>
<dbReference type="Pfam" id="PF03807">
    <property type="entry name" value="F420_oxidored"/>
    <property type="match status" value="1"/>
</dbReference>
<evidence type="ECO:0000259" key="5">
    <source>
        <dbReference type="Pfam" id="PF14748"/>
    </source>
</evidence>
<dbReference type="SUPFAM" id="SSF51735">
    <property type="entry name" value="NAD(P)-binding Rossmann-fold domains"/>
    <property type="match status" value="1"/>
</dbReference>
<dbReference type="Pfam" id="PF14748">
    <property type="entry name" value="P5CR_dimer"/>
    <property type="match status" value="1"/>
</dbReference>
<accession>A0A645B5J0</accession>
<proteinExistence type="inferred from homology"/>
<dbReference type="Gene3D" id="3.40.50.720">
    <property type="entry name" value="NAD(P)-binding Rossmann-like Domain"/>
    <property type="match status" value="1"/>
</dbReference>